<sequence length="73" mass="8303">MNDLSVIDQFLTVFSQYIDSGFGLLHGEVAYLSATLIVIDMTLAGLFWAMGGEEVLAKLIRKTLYWCLRLHHR</sequence>
<keyword evidence="1" id="KW-1133">Transmembrane helix</keyword>
<geneLocation type="plasmid" evidence="2 3">
    <name>PPGU16_p2</name>
</geneLocation>
<keyword evidence="1" id="KW-0812">Transmembrane</keyword>
<evidence type="ECO:0000256" key="1">
    <source>
        <dbReference type="SAM" id="Phobius"/>
    </source>
</evidence>
<dbReference type="KEGG" id="plad:PPGU16_80900"/>
<accession>A0A7I8C2F5</accession>
<proteinExistence type="predicted"/>
<evidence type="ECO:0008006" key="4">
    <source>
        <dbReference type="Google" id="ProtNLM"/>
    </source>
</evidence>
<dbReference type="AlphaFoldDB" id="A0A7I8C2F5"/>
<feature type="transmembrane region" description="Helical" evidence="1">
    <location>
        <begin position="29"/>
        <end position="51"/>
    </location>
</feature>
<reference evidence="2 3" key="1">
    <citation type="journal article" date="2020" name="Genes (Basel)">
        <title>Genomic Comparison of Insect Gut Symbionts from Divergent Burkholderia Subclades.</title>
        <authorList>
            <person name="Takeshita K."/>
            <person name="Kikuchi Y."/>
        </authorList>
    </citation>
    <scope>NUCLEOTIDE SEQUENCE [LARGE SCALE GENOMIC DNA]</scope>
    <source>
        <strain evidence="2 3">PGU16</strain>
        <plasmid evidence="2 3">PPGU16_p2</plasmid>
    </source>
</reference>
<keyword evidence="2" id="KW-0614">Plasmid</keyword>
<protein>
    <recommendedName>
        <fullName evidence="4">Conjugal transfer protein TrbL</fullName>
    </recommendedName>
</protein>
<dbReference type="Proteomes" id="UP000510888">
    <property type="component" value="Plasmid PPGU16_p2"/>
</dbReference>
<organism evidence="2 3">
    <name type="scientific">Paraburkholderia largidicola</name>
    <dbReference type="NCBI Taxonomy" id="3014751"/>
    <lineage>
        <taxon>Bacteria</taxon>
        <taxon>Pseudomonadati</taxon>
        <taxon>Pseudomonadota</taxon>
        <taxon>Betaproteobacteria</taxon>
        <taxon>Burkholderiales</taxon>
        <taxon>Burkholderiaceae</taxon>
        <taxon>Paraburkholderia</taxon>
    </lineage>
</organism>
<keyword evidence="1" id="KW-0472">Membrane</keyword>
<keyword evidence="3" id="KW-1185">Reference proteome</keyword>
<evidence type="ECO:0000313" key="3">
    <source>
        <dbReference type="Proteomes" id="UP000510888"/>
    </source>
</evidence>
<name>A0A7I8C2F5_9BURK</name>
<gene>
    <name evidence="2" type="ORF">PPGU16_80900</name>
</gene>
<dbReference type="EMBL" id="AP023177">
    <property type="protein sequence ID" value="BCF95023.1"/>
    <property type="molecule type" value="Genomic_DNA"/>
</dbReference>
<evidence type="ECO:0000313" key="2">
    <source>
        <dbReference type="EMBL" id="BCF95023.1"/>
    </source>
</evidence>